<reference evidence="8 9" key="1">
    <citation type="submission" date="2018-07" db="EMBL/GenBank/DDBJ databases">
        <title>High-quality-draft genome sequence of Gaiella occulta.</title>
        <authorList>
            <person name="Severino R."/>
            <person name="Froufe H.J.C."/>
            <person name="Rainey F.A."/>
            <person name="Barroso C."/>
            <person name="Albuquerque L."/>
            <person name="Lobo-Da-Cunha A."/>
            <person name="Da Costa M.S."/>
            <person name="Egas C."/>
        </authorList>
    </citation>
    <scope>NUCLEOTIDE SEQUENCE [LARGE SCALE GENOMIC DNA]</scope>
    <source>
        <strain evidence="8 9">F2-233</strain>
    </source>
</reference>
<dbReference type="Pfam" id="PF00590">
    <property type="entry name" value="TP_methylase"/>
    <property type="match status" value="1"/>
</dbReference>
<dbReference type="CDD" id="cd11642">
    <property type="entry name" value="SUMT"/>
    <property type="match status" value="1"/>
</dbReference>
<keyword evidence="3 6" id="KW-0808">Transferase</keyword>
<dbReference type="EC" id="2.1.1.107" evidence="1"/>
<dbReference type="RefSeq" id="WP_181813300.1">
    <property type="nucleotide sequence ID" value="NZ_QQZY01000001.1"/>
</dbReference>
<dbReference type="Gene3D" id="3.30.950.10">
    <property type="entry name" value="Methyltransferase, Cobalt-precorrin-4 Transmethylase, Domain 2"/>
    <property type="match status" value="1"/>
</dbReference>
<evidence type="ECO:0000256" key="2">
    <source>
        <dbReference type="ARBA" id="ARBA00022603"/>
    </source>
</evidence>
<dbReference type="InterPro" id="IPR006366">
    <property type="entry name" value="CobA/CysG_C"/>
</dbReference>
<keyword evidence="4" id="KW-0949">S-adenosyl-L-methionine</keyword>
<dbReference type="GO" id="GO:0004851">
    <property type="term" value="F:uroporphyrin-III C-methyltransferase activity"/>
    <property type="evidence" value="ECO:0007669"/>
    <property type="project" value="UniProtKB-EC"/>
</dbReference>
<comment type="caution">
    <text evidence="8">The sequence shown here is derived from an EMBL/GenBank/DDBJ whole genome shotgun (WGS) entry which is preliminary data.</text>
</comment>
<dbReference type="NCBIfam" id="NF004790">
    <property type="entry name" value="PRK06136.1"/>
    <property type="match status" value="1"/>
</dbReference>
<dbReference type="PROSITE" id="PS00840">
    <property type="entry name" value="SUMT_2"/>
    <property type="match status" value="1"/>
</dbReference>
<accession>A0A7M2Z168</accession>
<dbReference type="AlphaFoldDB" id="A0A7M2Z168"/>
<protein>
    <recommendedName>
        <fullName evidence="1">uroporphyrinogen-III C-methyltransferase</fullName>
        <ecNumber evidence="1">2.1.1.107</ecNumber>
    </recommendedName>
</protein>
<comment type="similarity">
    <text evidence="6">Belongs to the precorrin methyltransferase family.</text>
</comment>
<dbReference type="GO" id="GO:0032259">
    <property type="term" value="P:methylation"/>
    <property type="evidence" value="ECO:0007669"/>
    <property type="project" value="UniProtKB-KW"/>
</dbReference>
<name>A0A7M2Z168_9ACTN</name>
<sequence length="240" mass="23612">MSVHLVGAGPGDPGLITARGLELVRSCDVLVVDELVAQELVAEAPEEALVVSRAGMGQEEINRLLVAYGSAGFDVVRLKGGDPFVFGRGGEEALALAEAGVPFDVVPGVSSIAAVPAAALIPVTHRGVADRVTIASGHGAGGGEPEYGALAAAGGTLVLFMGLERLPRLCAGLVAAGLPGSTPTAVVSRGTLPDQETVTGTLADVAGLAEGLASPALVVVGDVVSVGVSLDAAASARLVA</sequence>
<dbReference type="SUPFAM" id="SSF53790">
    <property type="entry name" value="Tetrapyrrole methylase"/>
    <property type="match status" value="1"/>
</dbReference>
<dbReference type="PANTHER" id="PTHR45790:SF3">
    <property type="entry name" value="S-ADENOSYL-L-METHIONINE-DEPENDENT UROPORPHYRINOGEN III METHYLTRANSFERASE, CHLOROPLASTIC"/>
    <property type="match status" value="1"/>
</dbReference>
<evidence type="ECO:0000256" key="5">
    <source>
        <dbReference type="ARBA" id="ARBA00023244"/>
    </source>
</evidence>
<dbReference type="InterPro" id="IPR050161">
    <property type="entry name" value="Siro_Cobalamin_biosynth"/>
</dbReference>
<dbReference type="InterPro" id="IPR003043">
    <property type="entry name" value="Uropor_MeTrfase_CS"/>
</dbReference>
<dbReference type="GO" id="GO:0019354">
    <property type="term" value="P:siroheme biosynthetic process"/>
    <property type="evidence" value="ECO:0007669"/>
    <property type="project" value="InterPro"/>
</dbReference>
<dbReference type="InterPro" id="IPR035996">
    <property type="entry name" value="4pyrrol_Methylase_sf"/>
</dbReference>
<dbReference type="InterPro" id="IPR014776">
    <property type="entry name" value="4pyrrole_Mease_sub2"/>
</dbReference>
<reference evidence="9" key="2">
    <citation type="journal article" date="2019" name="MicrobiologyOpen">
        <title>High-quality draft genome sequence of Gaiella occulta isolated from a 150 meter deep mineral water borehole and comparison with the genome sequences of other deep-branching lineages of the phylum Actinobacteria.</title>
        <authorList>
            <person name="Severino R."/>
            <person name="Froufe H.J.C."/>
            <person name="Barroso C."/>
            <person name="Albuquerque L."/>
            <person name="Lobo-da-Cunha A."/>
            <person name="da Costa M.S."/>
            <person name="Egas C."/>
        </authorList>
    </citation>
    <scope>NUCLEOTIDE SEQUENCE [LARGE SCALE GENOMIC DNA]</scope>
    <source>
        <strain evidence="9">F2-233</strain>
    </source>
</reference>
<keyword evidence="9" id="KW-1185">Reference proteome</keyword>
<dbReference type="Proteomes" id="UP000254134">
    <property type="component" value="Unassembled WGS sequence"/>
</dbReference>
<evidence type="ECO:0000256" key="6">
    <source>
        <dbReference type="RuleBase" id="RU003960"/>
    </source>
</evidence>
<keyword evidence="5" id="KW-0627">Porphyrin biosynthesis</keyword>
<keyword evidence="2 6" id="KW-0489">Methyltransferase</keyword>
<proteinExistence type="inferred from homology"/>
<evidence type="ECO:0000256" key="1">
    <source>
        <dbReference type="ARBA" id="ARBA00012162"/>
    </source>
</evidence>
<dbReference type="FunFam" id="3.40.1010.10:FF:000001">
    <property type="entry name" value="Siroheme synthase"/>
    <property type="match status" value="1"/>
</dbReference>
<dbReference type="PANTHER" id="PTHR45790">
    <property type="entry name" value="SIROHEME SYNTHASE-RELATED"/>
    <property type="match status" value="1"/>
</dbReference>
<dbReference type="NCBIfam" id="TIGR01469">
    <property type="entry name" value="cobA_cysG_Cterm"/>
    <property type="match status" value="1"/>
</dbReference>
<evidence type="ECO:0000259" key="7">
    <source>
        <dbReference type="Pfam" id="PF00590"/>
    </source>
</evidence>
<organism evidence="8 9">
    <name type="scientific">Gaiella occulta</name>
    <dbReference type="NCBI Taxonomy" id="1002870"/>
    <lineage>
        <taxon>Bacteria</taxon>
        <taxon>Bacillati</taxon>
        <taxon>Actinomycetota</taxon>
        <taxon>Thermoleophilia</taxon>
        <taxon>Gaiellales</taxon>
        <taxon>Gaiellaceae</taxon>
        <taxon>Gaiella</taxon>
    </lineage>
</organism>
<dbReference type="Gene3D" id="3.40.1010.10">
    <property type="entry name" value="Cobalt-precorrin-4 Transmethylase, Domain 1"/>
    <property type="match status" value="1"/>
</dbReference>
<evidence type="ECO:0000256" key="4">
    <source>
        <dbReference type="ARBA" id="ARBA00022691"/>
    </source>
</evidence>
<gene>
    <name evidence="8" type="ORF">Gocc_0506</name>
</gene>
<dbReference type="InterPro" id="IPR000878">
    <property type="entry name" value="4pyrrol_Mease"/>
</dbReference>
<feature type="domain" description="Tetrapyrrole methylase" evidence="7">
    <location>
        <begin position="3"/>
        <end position="205"/>
    </location>
</feature>
<evidence type="ECO:0000313" key="8">
    <source>
        <dbReference type="EMBL" id="RDI76087.1"/>
    </source>
</evidence>
<dbReference type="EMBL" id="QQZY01000001">
    <property type="protein sequence ID" value="RDI76087.1"/>
    <property type="molecule type" value="Genomic_DNA"/>
</dbReference>
<evidence type="ECO:0000256" key="3">
    <source>
        <dbReference type="ARBA" id="ARBA00022679"/>
    </source>
</evidence>
<evidence type="ECO:0000313" key="9">
    <source>
        <dbReference type="Proteomes" id="UP000254134"/>
    </source>
</evidence>
<dbReference type="InterPro" id="IPR014777">
    <property type="entry name" value="4pyrrole_Mease_sub1"/>
</dbReference>